<comment type="catalytic activity">
    <reaction evidence="4">
        <text>RNA(n) + a ribonucleoside 5'-triphosphate = RNA(n+1) + diphosphate</text>
        <dbReference type="Rhea" id="RHEA:21248"/>
        <dbReference type="Rhea" id="RHEA-COMP:14527"/>
        <dbReference type="Rhea" id="RHEA-COMP:17342"/>
        <dbReference type="ChEBI" id="CHEBI:33019"/>
        <dbReference type="ChEBI" id="CHEBI:61557"/>
        <dbReference type="ChEBI" id="CHEBI:140395"/>
        <dbReference type="EC" id="2.7.7.6"/>
    </reaction>
</comment>
<dbReference type="AlphaFoldDB" id="A0A1F2P991"/>
<dbReference type="Pfam" id="PF13656">
    <property type="entry name" value="RNA_pol_L_2"/>
    <property type="match status" value="1"/>
</dbReference>
<dbReference type="GO" id="GO:0003899">
    <property type="term" value="F:DNA-directed RNA polymerase activity"/>
    <property type="evidence" value="ECO:0007669"/>
    <property type="project" value="UniProtKB-UniRule"/>
</dbReference>
<dbReference type="EC" id="2.7.7.6" evidence="4"/>
<organism evidence="6 7">
    <name type="scientific">Candidatus Syntropharchaeum caldarium</name>
    <dbReference type="NCBI Taxonomy" id="1838285"/>
    <lineage>
        <taxon>Archaea</taxon>
        <taxon>Methanobacteriati</taxon>
        <taxon>Methanobacteriota</taxon>
        <taxon>Stenosarchaea group</taxon>
        <taxon>Methanomicrobia</taxon>
        <taxon>Methanosarcinales</taxon>
        <taxon>ANME-2 cluster</taxon>
        <taxon>Candidatus Syntropharchaeum</taxon>
    </lineage>
</organism>
<feature type="domain" description="DNA-directed RNA polymerase RBP11-like dimerisation" evidence="5">
    <location>
        <begin position="15"/>
        <end position="89"/>
    </location>
</feature>
<evidence type="ECO:0000256" key="2">
    <source>
        <dbReference type="ARBA" id="ARBA00022490"/>
    </source>
</evidence>
<evidence type="ECO:0000256" key="1">
    <source>
        <dbReference type="ARBA" id="ARBA00022478"/>
    </source>
</evidence>
<comment type="subcellular location">
    <subcellularLocation>
        <location evidence="4">Cytoplasm</location>
    </subcellularLocation>
</comment>
<dbReference type="Gene3D" id="3.30.1360.10">
    <property type="entry name" value="RNA polymerase, RBP11-like subunit"/>
    <property type="match status" value="1"/>
</dbReference>
<dbReference type="HAMAP" id="MF_00261">
    <property type="entry name" value="RNApol_arch_Rpo11"/>
    <property type="match status" value="1"/>
</dbReference>
<keyword evidence="7" id="KW-1185">Reference proteome</keyword>
<keyword evidence="2 4" id="KW-0963">Cytoplasm</keyword>
<dbReference type="STRING" id="1838285.SCAL_000589"/>
<evidence type="ECO:0000259" key="5">
    <source>
        <dbReference type="Pfam" id="PF13656"/>
    </source>
</evidence>
<evidence type="ECO:0000313" key="7">
    <source>
        <dbReference type="Proteomes" id="UP000186940"/>
    </source>
</evidence>
<dbReference type="InterPro" id="IPR022905">
    <property type="entry name" value="Rpo11-like"/>
</dbReference>
<dbReference type="GO" id="GO:0046983">
    <property type="term" value="F:protein dimerization activity"/>
    <property type="evidence" value="ECO:0007669"/>
    <property type="project" value="InterPro"/>
</dbReference>
<keyword evidence="4" id="KW-0548">Nucleotidyltransferase</keyword>
<dbReference type="InterPro" id="IPR036603">
    <property type="entry name" value="RBP11-like"/>
</dbReference>
<comment type="similarity">
    <text evidence="4">Belongs to the archaeal Rpo11/eukaryotic RPB11/RPC19 RNA polymerase subunit family.</text>
</comment>
<reference evidence="6" key="1">
    <citation type="submission" date="2016-05" db="EMBL/GenBank/DDBJ databases">
        <title>Microbial consortia oxidize butane by reversing methanogenesis.</title>
        <authorList>
            <person name="Laso-Perez R."/>
            <person name="Richter M."/>
            <person name="Wegener G."/>
            <person name="Musat F."/>
        </authorList>
    </citation>
    <scope>NUCLEOTIDE SEQUENCE [LARGE SCALE GENOMIC DNA]</scope>
    <source>
        <strain evidence="6">BOX2</strain>
    </source>
</reference>
<dbReference type="GO" id="GO:0000428">
    <property type="term" value="C:DNA-directed RNA polymerase complex"/>
    <property type="evidence" value="ECO:0007669"/>
    <property type="project" value="UniProtKB-KW"/>
</dbReference>
<comment type="function">
    <text evidence="4">DNA-dependent RNA polymerase (RNAP) catalyzes the transcription of DNA into RNA using the four ribonucleoside triphosphates as substrates.</text>
</comment>
<dbReference type="SUPFAM" id="SSF55257">
    <property type="entry name" value="RBP11-like subunits of RNA polymerase"/>
    <property type="match status" value="1"/>
</dbReference>
<evidence type="ECO:0000256" key="4">
    <source>
        <dbReference type="HAMAP-Rule" id="MF_00261"/>
    </source>
</evidence>
<keyword evidence="1 4" id="KW-0240">DNA-directed RNA polymerase</keyword>
<comment type="caution">
    <text evidence="6">The sequence shown here is derived from an EMBL/GenBank/DDBJ whole genome shotgun (WGS) entry which is preliminary data.</text>
</comment>
<proteinExistence type="inferred from homology"/>
<dbReference type="GO" id="GO:0006351">
    <property type="term" value="P:DNA-templated transcription"/>
    <property type="evidence" value="ECO:0007669"/>
    <property type="project" value="UniProtKB-UniRule"/>
</dbReference>
<evidence type="ECO:0000313" key="6">
    <source>
        <dbReference type="EMBL" id="OFV67949.1"/>
    </source>
</evidence>
<dbReference type="EMBL" id="LYOS01000002">
    <property type="protein sequence ID" value="OFV67949.1"/>
    <property type="molecule type" value="Genomic_DNA"/>
</dbReference>
<protein>
    <recommendedName>
        <fullName evidence="4">DNA-directed RNA polymerase subunit Rpo11</fullName>
        <ecNumber evidence="4">2.7.7.6</ecNumber>
    </recommendedName>
    <alternativeName>
        <fullName evidence="4">DNA-directed RNA polymerase subunit L</fullName>
    </alternativeName>
</protein>
<evidence type="ECO:0000256" key="3">
    <source>
        <dbReference type="ARBA" id="ARBA00023163"/>
    </source>
</evidence>
<comment type="subunit">
    <text evidence="4">Part of the RNA polymerase complex.</text>
</comment>
<keyword evidence="4" id="KW-0808">Transferase</keyword>
<keyword evidence="3 4" id="KW-0804">Transcription</keyword>
<dbReference type="Proteomes" id="UP000186940">
    <property type="component" value="Unassembled WGS sequence"/>
</dbReference>
<name>A0A1F2P991_9EURY</name>
<accession>A0A1F2P991</accession>
<dbReference type="GO" id="GO:0005737">
    <property type="term" value="C:cytoplasm"/>
    <property type="evidence" value="ECO:0007669"/>
    <property type="project" value="UniProtKB-SubCell"/>
</dbReference>
<sequence length="96" mass="10797">MKDIELKVLREGAGELELEFVGEGHTFMNLLKSSLLEDPDVLVATYDIKFPTISNPIMYIRTKEGDRGPRTILKDAVDRIISKFDELTEAMVGVLV</sequence>
<dbReference type="CDD" id="cd06927">
    <property type="entry name" value="RNAP_L"/>
    <property type="match status" value="1"/>
</dbReference>
<dbReference type="InterPro" id="IPR009025">
    <property type="entry name" value="RBP11-like_dimer"/>
</dbReference>
<gene>
    <name evidence="4" type="primary">rpo11</name>
    <name evidence="4" type="synonym">rpoL</name>
    <name evidence="6" type="ORF">SCAL_000589</name>
</gene>